<keyword evidence="4 7" id="KW-0255">Endonuclease</keyword>
<keyword evidence="7" id="KW-0690">Ribosome biogenesis</keyword>
<dbReference type="InterPro" id="IPR023091">
    <property type="entry name" value="MetalPrtase_cat_dom_sf_prd"/>
</dbReference>
<feature type="binding site" evidence="7">
    <location>
        <position position="83"/>
    </location>
    <ligand>
        <name>Zn(2+)</name>
        <dbReference type="ChEBI" id="CHEBI:29105"/>
        <note>catalytic</note>
    </ligand>
</feature>
<gene>
    <name evidence="7" type="primary">ybeY</name>
    <name evidence="8" type="ORF">A2W32_02635</name>
</gene>
<comment type="cofactor">
    <cofactor evidence="7">
        <name>Zn(2+)</name>
        <dbReference type="ChEBI" id="CHEBI:29105"/>
    </cofactor>
    <text evidence="7">Binds 1 zinc ion.</text>
</comment>
<keyword evidence="5 7" id="KW-0378">Hydrolase</keyword>
<sequence length="104" mass="11830">MSNLIISVTLTSDSQITKLNKKYLNRDFTTDVLSFKIDEETPEGETFLGDVVVNTDQAKRQAKEYGNSYEQEVAELVEHGVLHLLDVHHDDDNEKTIHGIKLDK</sequence>
<comment type="function">
    <text evidence="7">Single strand-specific metallo-endoribonuclease involved in late-stage 70S ribosome quality control and in maturation of the 3' terminus of the 16S rRNA.</text>
</comment>
<organism evidence="8 9">
    <name type="scientific">candidate division WWE3 bacterium RBG_16_37_10</name>
    <dbReference type="NCBI Taxonomy" id="1802610"/>
    <lineage>
        <taxon>Bacteria</taxon>
        <taxon>Katanobacteria</taxon>
    </lineage>
</organism>
<evidence type="ECO:0000256" key="6">
    <source>
        <dbReference type="ARBA" id="ARBA00022833"/>
    </source>
</evidence>
<proteinExistence type="inferred from homology"/>
<evidence type="ECO:0000256" key="4">
    <source>
        <dbReference type="ARBA" id="ARBA00022759"/>
    </source>
</evidence>
<dbReference type="GO" id="GO:0005737">
    <property type="term" value="C:cytoplasm"/>
    <property type="evidence" value="ECO:0007669"/>
    <property type="project" value="UniProtKB-SubCell"/>
</dbReference>
<feature type="binding site" evidence="7">
    <location>
        <position position="89"/>
    </location>
    <ligand>
        <name>Zn(2+)</name>
        <dbReference type="ChEBI" id="CHEBI:29105"/>
        <note>catalytic</note>
    </ligand>
</feature>
<dbReference type="GO" id="GO:0006364">
    <property type="term" value="P:rRNA processing"/>
    <property type="evidence" value="ECO:0007669"/>
    <property type="project" value="UniProtKB-UniRule"/>
</dbReference>
<reference evidence="8 9" key="1">
    <citation type="journal article" date="2016" name="Nat. Commun.">
        <title>Thousands of microbial genomes shed light on interconnected biogeochemical processes in an aquifer system.</title>
        <authorList>
            <person name="Anantharaman K."/>
            <person name="Brown C.T."/>
            <person name="Hug L.A."/>
            <person name="Sharon I."/>
            <person name="Castelle C.J."/>
            <person name="Probst A.J."/>
            <person name="Thomas B.C."/>
            <person name="Singh A."/>
            <person name="Wilkins M.J."/>
            <person name="Karaoz U."/>
            <person name="Brodie E.L."/>
            <person name="Williams K.H."/>
            <person name="Hubbard S.S."/>
            <person name="Banfield J.F."/>
        </authorList>
    </citation>
    <scope>NUCLEOTIDE SEQUENCE [LARGE SCALE GENOMIC DNA]</scope>
</reference>
<dbReference type="PANTHER" id="PTHR46986:SF1">
    <property type="entry name" value="ENDORIBONUCLEASE YBEY, CHLOROPLASTIC"/>
    <property type="match status" value="1"/>
</dbReference>
<dbReference type="GO" id="GO:0004521">
    <property type="term" value="F:RNA endonuclease activity"/>
    <property type="evidence" value="ECO:0007669"/>
    <property type="project" value="UniProtKB-UniRule"/>
</dbReference>
<dbReference type="PANTHER" id="PTHR46986">
    <property type="entry name" value="ENDORIBONUCLEASE YBEY, CHLOROPLASTIC"/>
    <property type="match status" value="1"/>
</dbReference>
<protein>
    <recommendedName>
        <fullName evidence="7">Endoribonuclease YbeY</fullName>
        <ecNumber evidence="7">3.1.-.-</ecNumber>
    </recommendedName>
</protein>
<dbReference type="GO" id="GO:0008270">
    <property type="term" value="F:zinc ion binding"/>
    <property type="evidence" value="ECO:0007669"/>
    <property type="project" value="UniProtKB-UniRule"/>
</dbReference>
<comment type="similarity">
    <text evidence="1 7">Belongs to the endoribonuclease YbeY family.</text>
</comment>
<keyword evidence="3 7" id="KW-0479">Metal-binding</keyword>
<dbReference type="Gene3D" id="3.40.390.30">
    <property type="entry name" value="Metalloproteases ('zincins'), catalytic domain"/>
    <property type="match status" value="1"/>
</dbReference>
<keyword evidence="7" id="KW-0963">Cytoplasm</keyword>
<dbReference type="AlphaFoldDB" id="A0A1F4UVK4"/>
<dbReference type="EMBL" id="MEUT01000058">
    <property type="protein sequence ID" value="OGC48975.1"/>
    <property type="molecule type" value="Genomic_DNA"/>
</dbReference>
<evidence type="ECO:0000256" key="2">
    <source>
        <dbReference type="ARBA" id="ARBA00022722"/>
    </source>
</evidence>
<evidence type="ECO:0000256" key="1">
    <source>
        <dbReference type="ARBA" id="ARBA00010875"/>
    </source>
</evidence>
<evidence type="ECO:0000313" key="8">
    <source>
        <dbReference type="EMBL" id="OGC48975.1"/>
    </source>
</evidence>
<dbReference type="NCBIfam" id="TIGR00043">
    <property type="entry name" value="rRNA maturation RNase YbeY"/>
    <property type="match status" value="1"/>
</dbReference>
<comment type="subcellular location">
    <subcellularLocation>
        <location evidence="7">Cytoplasm</location>
    </subcellularLocation>
</comment>
<dbReference type="EC" id="3.1.-.-" evidence="7"/>
<accession>A0A1F4UVK4</accession>
<name>A0A1F4UVK4_UNCKA</name>
<evidence type="ECO:0000313" key="9">
    <source>
        <dbReference type="Proteomes" id="UP000177371"/>
    </source>
</evidence>
<evidence type="ECO:0000256" key="7">
    <source>
        <dbReference type="HAMAP-Rule" id="MF_00009"/>
    </source>
</evidence>
<dbReference type="GO" id="GO:0004222">
    <property type="term" value="F:metalloendopeptidase activity"/>
    <property type="evidence" value="ECO:0007669"/>
    <property type="project" value="InterPro"/>
</dbReference>
<dbReference type="InterPro" id="IPR002036">
    <property type="entry name" value="YbeY"/>
</dbReference>
<keyword evidence="7" id="KW-0698">rRNA processing</keyword>
<dbReference type="Pfam" id="PF02130">
    <property type="entry name" value="YbeY"/>
    <property type="match status" value="1"/>
</dbReference>
<evidence type="ECO:0000256" key="3">
    <source>
        <dbReference type="ARBA" id="ARBA00022723"/>
    </source>
</evidence>
<dbReference type="Proteomes" id="UP000177371">
    <property type="component" value="Unassembled WGS sequence"/>
</dbReference>
<dbReference type="SUPFAM" id="SSF55486">
    <property type="entry name" value="Metalloproteases ('zincins'), catalytic domain"/>
    <property type="match status" value="1"/>
</dbReference>
<dbReference type="STRING" id="1802610.A2W32_02635"/>
<evidence type="ECO:0000256" key="5">
    <source>
        <dbReference type="ARBA" id="ARBA00022801"/>
    </source>
</evidence>
<comment type="caution">
    <text evidence="8">The sequence shown here is derived from an EMBL/GenBank/DDBJ whole genome shotgun (WGS) entry which is preliminary data.</text>
</comment>
<keyword evidence="2 7" id="KW-0540">Nuclease</keyword>
<feature type="binding site" evidence="7">
    <location>
        <position position="79"/>
    </location>
    <ligand>
        <name>Zn(2+)</name>
        <dbReference type="ChEBI" id="CHEBI:29105"/>
        <note>catalytic</note>
    </ligand>
</feature>
<dbReference type="HAMAP" id="MF_00009">
    <property type="entry name" value="Endoribonucl_YbeY"/>
    <property type="match status" value="1"/>
</dbReference>
<keyword evidence="6 7" id="KW-0862">Zinc</keyword>